<proteinExistence type="predicted"/>
<evidence type="ECO:0000313" key="2">
    <source>
        <dbReference type="EMBL" id="QHU27394.1"/>
    </source>
</evidence>
<keyword evidence="1" id="KW-0472">Membrane</keyword>
<dbReference type="AlphaFoldDB" id="A0A6C0LCM7"/>
<sequence>MGSSASKEYKGPKNPETENLVFVIEEFTDYMKGNQFSIEYMFFMFIFIFFFILSLLELISNILLYRTRKRTYK</sequence>
<organism evidence="2">
    <name type="scientific">viral metagenome</name>
    <dbReference type="NCBI Taxonomy" id="1070528"/>
    <lineage>
        <taxon>unclassified sequences</taxon>
        <taxon>metagenomes</taxon>
        <taxon>organismal metagenomes</taxon>
    </lineage>
</organism>
<protein>
    <submittedName>
        <fullName evidence="2">Uncharacterized protein</fullName>
    </submittedName>
</protein>
<evidence type="ECO:0000256" key="1">
    <source>
        <dbReference type="SAM" id="Phobius"/>
    </source>
</evidence>
<reference evidence="2" key="1">
    <citation type="journal article" date="2020" name="Nature">
        <title>Giant virus diversity and host interactions through global metagenomics.</title>
        <authorList>
            <person name="Schulz F."/>
            <person name="Roux S."/>
            <person name="Paez-Espino D."/>
            <person name="Jungbluth S."/>
            <person name="Walsh D.A."/>
            <person name="Denef V.J."/>
            <person name="McMahon K.D."/>
            <person name="Konstantinidis K.T."/>
            <person name="Eloe-Fadrosh E.A."/>
            <person name="Kyrpides N.C."/>
            <person name="Woyke T."/>
        </authorList>
    </citation>
    <scope>NUCLEOTIDE SEQUENCE</scope>
    <source>
        <strain evidence="2">GVMAG-M-3300027763-16</strain>
    </source>
</reference>
<keyword evidence="1" id="KW-1133">Transmembrane helix</keyword>
<feature type="transmembrane region" description="Helical" evidence="1">
    <location>
        <begin position="40"/>
        <end position="64"/>
    </location>
</feature>
<dbReference type="EMBL" id="MN740455">
    <property type="protein sequence ID" value="QHU27394.1"/>
    <property type="molecule type" value="Genomic_DNA"/>
</dbReference>
<keyword evidence="1" id="KW-0812">Transmembrane</keyword>
<name>A0A6C0LCM7_9ZZZZ</name>
<accession>A0A6C0LCM7</accession>